<dbReference type="EMBL" id="CP017305">
    <property type="protein sequence ID" value="AOS83227.1"/>
    <property type="molecule type" value="Genomic_DNA"/>
</dbReference>
<reference evidence="11" key="1">
    <citation type="submission" date="2016-09" db="EMBL/GenBank/DDBJ databases">
        <title>Genome sequence of Chlorobaculum limnaeum.</title>
        <authorList>
            <person name="Liu Z."/>
            <person name="Tank M."/>
            <person name="Bryant D.A."/>
        </authorList>
    </citation>
    <scope>NUCLEOTIDE SEQUENCE [LARGE SCALE GENOMIC DNA]</scope>
    <source>
        <strain evidence="11">DSM 1677</strain>
    </source>
</reference>
<dbReference type="FunFam" id="3.40.50.720:FF:000018">
    <property type="entry name" value="Malate dehydrogenase"/>
    <property type="match status" value="1"/>
</dbReference>
<dbReference type="GO" id="GO:0004459">
    <property type="term" value="F:L-lactate dehydrogenase (NAD+) activity"/>
    <property type="evidence" value="ECO:0007669"/>
    <property type="project" value="TreeGrafter"/>
</dbReference>
<keyword evidence="2 5" id="KW-0560">Oxidoreductase</keyword>
<feature type="domain" description="Lactate/malate dehydrogenase C-terminal" evidence="10">
    <location>
        <begin position="146"/>
        <end position="299"/>
    </location>
</feature>
<dbReference type="PANTHER" id="PTHR43128:SF16">
    <property type="entry name" value="L-LACTATE DEHYDROGENASE"/>
    <property type="match status" value="1"/>
</dbReference>
<dbReference type="FunFam" id="3.90.110.10:FF:000004">
    <property type="entry name" value="Malate dehydrogenase"/>
    <property type="match status" value="1"/>
</dbReference>
<dbReference type="Gene3D" id="3.90.110.10">
    <property type="entry name" value="Lactate dehydrogenase/glycoside hydrolase, family 4, C-terminal"/>
    <property type="match status" value="1"/>
</dbReference>
<organism evidence="11 12">
    <name type="scientific">Chlorobaculum limnaeum</name>
    <dbReference type="NCBI Taxonomy" id="274537"/>
    <lineage>
        <taxon>Bacteria</taxon>
        <taxon>Pseudomonadati</taxon>
        <taxon>Chlorobiota</taxon>
        <taxon>Chlorobiia</taxon>
        <taxon>Chlorobiales</taxon>
        <taxon>Chlorobiaceae</taxon>
        <taxon>Chlorobaculum</taxon>
    </lineage>
</organism>
<evidence type="ECO:0000256" key="2">
    <source>
        <dbReference type="ARBA" id="ARBA00023002"/>
    </source>
</evidence>
<dbReference type="HAMAP" id="MF_00487">
    <property type="entry name" value="Malate_dehydrog_3"/>
    <property type="match status" value="1"/>
</dbReference>
<feature type="binding site" evidence="5 8">
    <location>
        <begin position="7"/>
        <end position="12"/>
    </location>
    <ligand>
        <name>NAD(+)</name>
        <dbReference type="ChEBI" id="CHEBI:57540"/>
    </ligand>
</feature>
<dbReference type="STRING" id="274537.BIU88_03150"/>
<dbReference type="Pfam" id="PF00056">
    <property type="entry name" value="Ldh_1_N"/>
    <property type="match status" value="1"/>
</dbReference>
<dbReference type="SUPFAM" id="SSF56327">
    <property type="entry name" value="LDH C-terminal domain-like"/>
    <property type="match status" value="1"/>
</dbReference>
<dbReference type="EC" id="1.1.1.37" evidence="5"/>
<dbReference type="SUPFAM" id="SSF51735">
    <property type="entry name" value="NAD(P)-binding Rossmann-fold domains"/>
    <property type="match status" value="1"/>
</dbReference>
<dbReference type="OrthoDB" id="9802969at2"/>
<feature type="binding site" evidence="5 7">
    <location>
        <position position="87"/>
    </location>
    <ligand>
        <name>substrate</name>
    </ligand>
</feature>
<dbReference type="Gene3D" id="3.40.50.720">
    <property type="entry name" value="NAD(P)-binding Rossmann-like Domain"/>
    <property type="match status" value="1"/>
</dbReference>
<feature type="binding site" evidence="5 8">
    <location>
        <position position="32"/>
    </location>
    <ligand>
        <name>NAD(+)</name>
        <dbReference type="ChEBI" id="CHEBI:57540"/>
    </ligand>
</feature>
<dbReference type="AlphaFoldDB" id="A0A1D8D2V9"/>
<dbReference type="KEGG" id="clz:BIU88_03150"/>
<name>A0A1D8D2V9_CHLLM</name>
<evidence type="ECO:0000256" key="1">
    <source>
        <dbReference type="ARBA" id="ARBA00022532"/>
    </source>
</evidence>
<dbReference type="GO" id="GO:0006099">
    <property type="term" value="P:tricarboxylic acid cycle"/>
    <property type="evidence" value="ECO:0007669"/>
    <property type="project" value="UniProtKB-UniRule"/>
</dbReference>
<evidence type="ECO:0000313" key="11">
    <source>
        <dbReference type="EMBL" id="AOS83227.1"/>
    </source>
</evidence>
<dbReference type="PANTHER" id="PTHR43128">
    <property type="entry name" value="L-2-HYDROXYCARBOXYLATE DEHYDROGENASE (NAD(P)(+))"/>
    <property type="match status" value="1"/>
</dbReference>
<comment type="catalytic activity">
    <reaction evidence="5">
        <text>(S)-malate + NAD(+) = oxaloacetate + NADH + H(+)</text>
        <dbReference type="Rhea" id="RHEA:21432"/>
        <dbReference type="ChEBI" id="CHEBI:15378"/>
        <dbReference type="ChEBI" id="CHEBI:15589"/>
        <dbReference type="ChEBI" id="CHEBI:16452"/>
        <dbReference type="ChEBI" id="CHEBI:57540"/>
        <dbReference type="ChEBI" id="CHEBI:57945"/>
        <dbReference type="EC" id="1.1.1.37"/>
    </reaction>
</comment>
<dbReference type="RefSeq" id="WP_069808951.1">
    <property type="nucleotide sequence ID" value="NZ_CP017305.1"/>
</dbReference>
<evidence type="ECO:0000256" key="3">
    <source>
        <dbReference type="ARBA" id="ARBA00023027"/>
    </source>
</evidence>
<evidence type="ECO:0000256" key="6">
    <source>
        <dbReference type="PIRSR" id="PIRSR000102-1"/>
    </source>
</evidence>
<dbReference type="PRINTS" id="PR00086">
    <property type="entry name" value="LLDHDRGNASE"/>
</dbReference>
<evidence type="ECO:0000259" key="10">
    <source>
        <dbReference type="Pfam" id="PF02866"/>
    </source>
</evidence>
<gene>
    <name evidence="5" type="primary">mdh</name>
    <name evidence="11" type="ORF">BIU88_03150</name>
</gene>
<evidence type="ECO:0000259" key="9">
    <source>
        <dbReference type="Pfam" id="PF00056"/>
    </source>
</evidence>
<keyword evidence="1 5" id="KW-0816">Tricarboxylic acid cycle</keyword>
<dbReference type="NCBIfam" id="NF004863">
    <property type="entry name" value="PRK06223.1"/>
    <property type="match status" value="1"/>
</dbReference>
<sequence>MKITVIGAGNVGATTAFRLAEKQLARELVLLDVVEGIPQGKALDMYESGPVGLFDTKVTGSNDYADTANSDIVVITAGLPRKPGMSREDLLMMNAGIVREVTRRIMEHSKNPIIVVVSNPLDIMTFVAWKQSGLPKERVIGMAGVLDSARFRSFIAMELGVSMQDVTACVLGGHGDAMVPVVKYTTVAGIPIADLIPADRIAELVERTRTGGAEIVNYLKQGSAFYAPAASVVEMVESIVLDRKRVLTCAVSLDGEYGIDGTFVGVPVKLGKNGVEQVYEIKLDQSDLDLLQKSAVIVDDNCKMLEAPFT</sequence>
<evidence type="ECO:0000256" key="5">
    <source>
        <dbReference type="HAMAP-Rule" id="MF_00487"/>
    </source>
</evidence>
<dbReference type="InterPro" id="IPR001236">
    <property type="entry name" value="Lactate/malate_DH_N"/>
</dbReference>
<dbReference type="InterPro" id="IPR011275">
    <property type="entry name" value="Malate_DH_type3"/>
</dbReference>
<keyword evidence="3 5" id="KW-0520">NAD</keyword>
<feature type="binding site" evidence="5 8">
    <location>
        <position position="94"/>
    </location>
    <ligand>
        <name>NAD(+)</name>
        <dbReference type="ChEBI" id="CHEBI:57540"/>
    </ligand>
</feature>
<comment type="function">
    <text evidence="5">Catalyzes the reversible oxidation of malate to oxaloacetate.</text>
</comment>
<feature type="binding site" evidence="5 8">
    <location>
        <begin position="117"/>
        <end position="119"/>
    </location>
    <ligand>
        <name>NAD(+)</name>
        <dbReference type="ChEBI" id="CHEBI:57540"/>
    </ligand>
</feature>
<protein>
    <recommendedName>
        <fullName evidence="5">Malate dehydrogenase</fullName>
        <ecNumber evidence="5">1.1.1.37</ecNumber>
    </recommendedName>
</protein>
<keyword evidence="12" id="KW-1185">Reference proteome</keyword>
<accession>A0A1D8D2V9</accession>
<dbReference type="CDD" id="cd01339">
    <property type="entry name" value="LDH-like_MDH"/>
    <property type="match status" value="1"/>
</dbReference>
<dbReference type="NCBIfam" id="TIGR01763">
    <property type="entry name" value="MalateDH_bact"/>
    <property type="match status" value="1"/>
</dbReference>
<feature type="binding site" evidence="5 7">
    <location>
        <position position="150"/>
    </location>
    <ligand>
        <name>substrate</name>
    </ligand>
</feature>
<dbReference type="InterPro" id="IPR022383">
    <property type="entry name" value="Lactate/malate_DH_C"/>
</dbReference>
<evidence type="ECO:0000256" key="8">
    <source>
        <dbReference type="PIRSR" id="PIRSR000102-3"/>
    </source>
</evidence>
<dbReference type="Pfam" id="PF02866">
    <property type="entry name" value="Ldh_1_C"/>
    <property type="match status" value="1"/>
</dbReference>
<dbReference type="InterPro" id="IPR015955">
    <property type="entry name" value="Lactate_DH/Glyco_Ohase_4_C"/>
</dbReference>
<dbReference type="GO" id="GO:0006089">
    <property type="term" value="P:lactate metabolic process"/>
    <property type="evidence" value="ECO:0007669"/>
    <property type="project" value="TreeGrafter"/>
</dbReference>
<dbReference type="PIRSF" id="PIRSF000102">
    <property type="entry name" value="Lac_mal_DH"/>
    <property type="match status" value="1"/>
</dbReference>
<comment type="similarity">
    <text evidence="5">Belongs to the LDH/MDH superfamily. MDH type 3 family.</text>
</comment>
<feature type="active site" description="Proton acceptor" evidence="5 6">
    <location>
        <position position="174"/>
    </location>
</feature>
<dbReference type="InterPro" id="IPR001557">
    <property type="entry name" value="L-lactate/malate_DH"/>
</dbReference>
<feature type="binding site" evidence="5 7">
    <location>
        <position position="81"/>
    </location>
    <ligand>
        <name>substrate</name>
    </ligand>
</feature>
<dbReference type="GO" id="GO:0030060">
    <property type="term" value="F:L-malate dehydrogenase (NAD+) activity"/>
    <property type="evidence" value="ECO:0007669"/>
    <property type="project" value="UniProtKB-UniRule"/>
</dbReference>
<evidence type="ECO:0000256" key="7">
    <source>
        <dbReference type="PIRSR" id="PIRSR000102-2"/>
    </source>
</evidence>
<comment type="subunit">
    <text evidence="4">Homotetramer; arranged as a dimer of dimers.</text>
</comment>
<feature type="binding site" evidence="5 7">
    <location>
        <position position="119"/>
    </location>
    <ligand>
        <name>substrate</name>
    </ligand>
</feature>
<evidence type="ECO:0000256" key="4">
    <source>
        <dbReference type="ARBA" id="ARBA00065315"/>
    </source>
</evidence>
<dbReference type="InterPro" id="IPR036291">
    <property type="entry name" value="NAD(P)-bd_dom_sf"/>
</dbReference>
<evidence type="ECO:0000313" key="12">
    <source>
        <dbReference type="Proteomes" id="UP000095185"/>
    </source>
</evidence>
<feature type="domain" description="Lactate/malate dehydrogenase N-terminal" evidence="9">
    <location>
        <begin position="1"/>
        <end position="141"/>
    </location>
</feature>
<dbReference type="Proteomes" id="UP000095185">
    <property type="component" value="Chromosome"/>
</dbReference>
<proteinExistence type="inferred from homology"/>